<evidence type="ECO:0000256" key="1">
    <source>
        <dbReference type="SAM" id="Phobius"/>
    </source>
</evidence>
<keyword evidence="1" id="KW-0472">Membrane</keyword>
<dbReference type="EMBL" id="JBHTKL010000006">
    <property type="protein sequence ID" value="MFD1020949.1"/>
    <property type="molecule type" value="Genomic_DNA"/>
</dbReference>
<feature type="transmembrane region" description="Helical" evidence="1">
    <location>
        <begin position="83"/>
        <end position="102"/>
    </location>
</feature>
<keyword evidence="1" id="KW-0812">Transmembrane</keyword>
<organism evidence="2 3">
    <name type="scientific">Thalassobacillus hwangdonensis</name>
    <dbReference type="NCBI Taxonomy" id="546108"/>
    <lineage>
        <taxon>Bacteria</taxon>
        <taxon>Bacillati</taxon>
        <taxon>Bacillota</taxon>
        <taxon>Bacilli</taxon>
        <taxon>Bacillales</taxon>
        <taxon>Bacillaceae</taxon>
        <taxon>Thalassobacillus</taxon>
    </lineage>
</organism>
<proteinExistence type="predicted"/>
<name>A0ABW3L8K3_9BACI</name>
<dbReference type="Proteomes" id="UP001596990">
    <property type="component" value="Unassembled WGS sequence"/>
</dbReference>
<gene>
    <name evidence="2" type="ORF">ACFQ2J_17300</name>
</gene>
<keyword evidence="1" id="KW-1133">Transmembrane helix</keyword>
<reference evidence="3" key="1">
    <citation type="journal article" date="2019" name="Int. J. Syst. Evol. Microbiol.">
        <title>The Global Catalogue of Microorganisms (GCM) 10K type strain sequencing project: providing services to taxonomists for standard genome sequencing and annotation.</title>
        <authorList>
            <consortium name="The Broad Institute Genomics Platform"/>
            <consortium name="The Broad Institute Genome Sequencing Center for Infectious Disease"/>
            <person name="Wu L."/>
            <person name="Ma J."/>
        </authorList>
    </citation>
    <scope>NUCLEOTIDE SEQUENCE [LARGE SCALE GENOMIC DNA]</scope>
    <source>
        <strain evidence="3">CCUG 56607</strain>
    </source>
</reference>
<accession>A0ABW3L8K3</accession>
<feature type="transmembrane region" description="Helical" evidence="1">
    <location>
        <begin position="7"/>
        <end position="27"/>
    </location>
</feature>
<comment type="caution">
    <text evidence="2">The sequence shown here is derived from an EMBL/GenBank/DDBJ whole genome shotgun (WGS) entry which is preliminary data.</text>
</comment>
<protein>
    <submittedName>
        <fullName evidence="2">Uncharacterized protein</fullName>
    </submittedName>
</protein>
<feature type="transmembrane region" description="Helical" evidence="1">
    <location>
        <begin position="55"/>
        <end position="76"/>
    </location>
</feature>
<evidence type="ECO:0000313" key="2">
    <source>
        <dbReference type="EMBL" id="MFD1020949.1"/>
    </source>
</evidence>
<sequence length="223" mass="24770">MGDKMFSSKVAVMISLITLGICMYLYFPFPNNPMVETQARTIFMSFPISNYDGSISLGITGSVLFIAAIILLAIGLKKYRLRTTIIVVIAYTILPTLLITMYQETLAKGIDAISYNGEGACSFDSVDEDLMDAKCNLSLHNRSNEAVTFELEFLDSTYQEDDLRMESLMNLAGPHRVTIEANQKRRINFKESLNLSNVPNHIGGGTSKGIHIKIIDGETLRIL</sequence>
<evidence type="ECO:0000313" key="3">
    <source>
        <dbReference type="Proteomes" id="UP001596990"/>
    </source>
</evidence>
<keyword evidence="3" id="KW-1185">Reference proteome</keyword>